<protein>
    <recommendedName>
        <fullName evidence="5">IS1182 family transposase</fullName>
    </recommendedName>
</protein>
<feature type="domain" description="Transposase InsH N-terminal" evidence="1">
    <location>
        <begin position="43"/>
        <end position="115"/>
    </location>
</feature>
<dbReference type="EMBL" id="JACHVQ010000007">
    <property type="protein sequence ID" value="MBB2894724.1"/>
    <property type="molecule type" value="Genomic_DNA"/>
</dbReference>
<sequence length="530" mass="56660">MTLGVTPSQADLFRSTTAFCEPRIGEDSIYGLLHRQCHRLFPDEMFADLFTDVGRRSVPPMIVAVVMVLQRFEGCSDREAVDRFAFDARWKYAAGGLDFDYPGFVHTVLVDMRARLAASDAPDRIFDAVLQVAKAAGLVGRKRVLDSTPLYDAVATMDTVTLIRSAIRGLLKACDAQLGARVRDVLARDDDYVGAGKPACDWDDQVARAVLVDELARDGVAALAVLEGRTVSEPVAAAGQLLATVLGQDLEQDADGVFAIARRVAKDRVISTVDPQARHGHKTAARSFDGYKGHLGLDPDSEIITATGVTPGNTGDAAAAQDLIADLLDTDDHDAGDHGDADEHGVYGDNAYGTGPIHDLLEAAGIDDKCKTQSPSNTGGLFAKDEFEVDLDADTVTCPAGQVSPIRRGKGGAGTARFGAACAECPLREQCTTSAKGRTIKVGAYERQLTDARGRQQDPGWVADYRATRPKVERKIGHLMRRKHGGRRARVRGTTKVAADFSLLAAAVNLVRLSVLAVTFTTGQGWAATA</sequence>
<dbReference type="AlphaFoldDB" id="A0A839NFN6"/>
<accession>A0A839NFN6</accession>
<comment type="caution">
    <text evidence="3">The sequence shown here is derived from an EMBL/GenBank/DDBJ whole genome shotgun (WGS) entry which is preliminary data.</text>
</comment>
<evidence type="ECO:0000259" key="2">
    <source>
        <dbReference type="Pfam" id="PF13751"/>
    </source>
</evidence>
<gene>
    <name evidence="3" type="ORF">FHU39_004775</name>
</gene>
<name>A0A839NFN6_9MICO</name>
<dbReference type="InterPro" id="IPR047629">
    <property type="entry name" value="IS1182_transpos"/>
</dbReference>
<proteinExistence type="predicted"/>
<dbReference type="NCBIfam" id="NF033551">
    <property type="entry name" value="transpos_IS1182"/>
    <property type="match status" value="1"/>
</dbReference>
<organism evidence="3 4">
    <name type="scientific">Flexivirga oryzae</name>
    <dbReference type="NCBI Taxonomy" id="1794944"/>
    <lineage>
        <taxon>Bacteria</taxon>
        <taxon>Bacillati</taxon>
        <taxon>Actinomycetota</taxon>
        <taxon>Actinomycetes</taxon>
        <taxon>Micrococcales</taxon>
        <taxon>Dermacoccaceae</taxon>
        <taxon>Flexivirga</taxon>
    </lineage>
</organism>
<dbReference type="Pfam" id="PF13751">
    <property type="entry name" value="DDE_Tnp_1_6"/>
    <property type="match status" value="1"/>
</dbReference>
<dbReference type="Pfam" id="PF05598">
    <property type="entry name" value="DUF772"/>
    <property type="match status" value="1"/>
</dbReference>
<evidence type="ECO:0000313" key="3">
    <source>
        <dbReference type="EMBL" id="MBB2894724.1"/>
    </source>
</evidence>
<dbReference type="RefSeq" id="WP_183323154.1">
    <property type="nucleotide sequence ID" value="NZ_JACHVQ010000007.1"/>
</dbReference>
<dbReference type="InterPro" id="IPR025668">
    <property type="entry name" value="Tnp_DDE_dom"/>
</dbReference>
<dbReference type="Proteomes" id="UP000559182">
    <property type="component" value="Unassembled WGS sequence"/>
</dbReference>
<evidence type="ECO:0000259" key="1">
    <source>
        <dbReference type="Pfam" id="PF05598"/>
    </source>
</evidence>
<feature type="domain" description="Transposase DDE" evidence="2">
    <location>
        <begin position="397"/>
        <end position="513"/>
    </location>
</feature>
<evidence type="ECO:0008006" key="5">
    <source>
        <dbReference type="Google" id="ProtNLM"/>
    </source>
</evidence>
<dbReference type="PANTHER" id="PTHR35604:SF2">
    <property type="entry name" value="TRANSPOSASE INSH FOR INSERTION SEQUENCE ELEMENT IS5A-RELATED"/>
    <property type="match status" value="1"/>
</dbReference>
<dbReference type="InterPro" id="IPR008490">
    <property type="entry name" value="Transposase_InsH_N"/>
</dbReference>
<keyword evidence="4" id="KW-1185">Reference proteome</keyword>
<evidence type="ECO:0000313" key="4">
    <source>
        <dbReference type="Proteomes" id="UP000559182"/>
    </source>
</evidence>
<dbReference type="PANTHER" id="PTHR35604">
    <property type="entry name" value="TRANSPOSASE INSH FOR INSERTION SEQUENCE ELEMENT IS5A-RELATED"/>
    <property type="match status" value="1"/>
</dbReference>
<reference evidence="3 4" key="1">
    <citation type="submission" date="2020-08" db="EMBL/GenBank/DDBJ databases">
        <title>Sequencing the genomes of 1000 actinobacteria strains.</title>
        <authorList>
            <person name="Klenk H.-P."/>
        </authorList>
    </citation>
    <scope>NUCLEOTIDE SEQUENCE [LARGE SCALE GENOMIC DNA]</scope>
    <source>
        <strain evidence="3 4">DSM 105369</strain>
    </source>
</reference>